<reference evidence="3" key="2">
    <citation type="submission" date="2015-08" db="EMBL/GenBank/DDBJ databases">
        <authorList>
            <person name="Babu N.S."/>
            <person name="Beckwith C.J."/>
            <person name="Beseler K.G."/>
            <person name="Brison A."/>
            <person name="Carone J.V."/>
            <person name="Caskin T.P."/>
            <person name="Diamond M."/>
            <person name="Durham M.E."/>
            <person name="Foxe J.M."/>
            <person name="Go M."/>
            <person name="Henderson B.A."/>
            <person name="Jones I.B."/>
            <person name="McGettigan J.A."/>
            <person name="Micheletti S.J."/>
            <person name="Nasrallah M.E."/>
            <person name="Ortiz D."/>
            <person name="Piller C.R."/>
            <person name="Privatt S.R."/>
            <person name="Schneider S.L."/>
            <person name="Sharp S."/>
            <person name="Smith T.C."/>
            <person name="Stanton J.D."/>
            <person name="Ullery H.E."/>
            <person name="Wilson R.J."/>
            <person name="Serrano M.G."/>
            <person name="Buck G."/>
            <person name="Lee V."/>
            <person name="Wang Y."/>
            <person name="Carvalho R."/>
            <person name="Voegtly L."/>
            <person name="Shi R."/>
            <person name="Duckworth R."/>
            <person name="Johnson A."/>
            <person name="Loviza R."/>
            <person name="Walstead R."/>
            <person name="Shah Z."/>
            <person name="Kiflezghi M."/>
            <person name="Wade K."/>
            <person name="Ball S.L."/>
            <person name="Bradley K.W."/>
            <person name="Asai D.J."/>
            <person name="Bowman C.A."/>
            <person name="Russell D.A."/>
            <person name="Pope W.H."/>
            <person name="Jacobs-Sera D."/>
            <person name="Hendrix R.W."/>
            <person name="Hatfull G.F."/>
        </authorList>
    </citation>
    <scope>NUCLEOTIDE SEQUENCE [LARGE SCALE GENOMIC DNA]</scope>
</reference>
<dbReference type="VEuPathDB" id="CryptoDB:ChTU502y2012_403g0040"/>
<dbReference type="EMBL" id="LN877950">
    <property type="protein sequence ID" value="CUV05392.1"/>
    <property type="molecule type" value="Genomic_DNA"/>
</dbReference>
<dbReference type="AlphaFoldDB" id="A0A0S4TDF8"/>
<reference evidence="4 5" key="1">
    <citation type="submission" date="2014-11" db="EMBL/GenBank/DDBJ databases">
        <title>Comparative genomic analysis of Cryptosporidium hominis reveals occurrence of genetic recombination in virulent subtypes.</title>
        <authorList>
            <person name="Guo Y."/>
            <person name="Tang K."/>
            <person name="Frace M."/>
            <person name="Li N."/>
            <person name="Roellig D.M."/>
            <person name="Sammons S."/>
            <person name="Knipe K."/>
            <person name="Rowe L."/>
            <person name="Feng Y."/>
            <person name="Xiao L."/>
        </authorList>
    </citation>
    <scope>NUCLEOTIDE SEQUENCE [LARGE SCALE GENOMIC DNA]</scope>
    <source>
        <strain evidence="4">30976</strain>
    </source>
</reference>
<dbReference type="OrthoDB" id="5989967at2759"/>
<dbReference type="VEuPathDB" id="CryptoDB:CHUDEA4_130"/>
<feature type="region of interest" description="Disordered" evidence="1">
    <location>
        <begin position="757"/>
        <end position="791"/>
    </location>
</feature>
<evidence type="ECO:0000313" key="3">
    <source>
        <dbReference type="EMBL" id="CUV05392.1"/>
    </source>
</evidence>
<dbReference type="Pfam" id="PF22675">
    <property type="entry name" value="KH-I_KHDC4-BBP"/>
    <property type="match status" value="1"/>
</dbReference>
<reference evidence="4 5" key="3">
    <citation type="submission" date="2017-10" db="EMBL/GenBank/DDBJ databases">
        <title>Consistent, comparative and evidence-based genome annotation and re-annotation for the closely-related species, Cryptosporidium parvum, C. hominis and C. tyzzeri.</title>
        <authorList>
            <person name="Baptista R.P."/>
            <person name="Li Y."/>
            <person name="Sateriale A."/>
            <person name="Striepen B."/>
            <person name="Kissinger J.C."/>
        </authorList>
    </citation>
    <scope>NUCLEOTIDE SEQUENCE [LARGE SCALE GENOMIC DNA]</scope>
    <source>
        <strain evidence="4">30976</strain>
    </source>
</reference>
<name>A0A0S4TDF8_CRYHO</name>
<dbReference type="GO" id="GO:0005634">
    <property type="term" value="C:nucleus"/>
    <property type="evidence" value="ECO:0007669"/>
    <property type="project" value="InterPro"/>
</dbReference>
<feature type="region of interest" description="Disordered" evidence="1">
    <location>
        <begin position="590"/>
        <end position="627"/>
    </location>
</feature>
<dbReference type="FunFam" id="3.30.1370.10:FF:000037">
    <property type="entry name" value="KH domain protein"/>
    <property type="match status" value="1"/>
</dbReference>
<dbReference type="CDD" id="cd22386">
    <property type="entry name" value="KH-I_KHDC4_rpt2"/>
    <property type="match status" value="1"/>
</dbReference>
<feature type="compositionally biased region" description="Low complexity" evidence="1">
    <location>
        <begin position="599"/>
        <end position="627"/>
    </location>
</feature>
<dbReference type="PANTHER" id="PTHR15744:SF0">
    <property type="entry name" value="KH HOMOLOGY DOMAIN-CONTAINING PROTEIN 4"/>
    <property type="match status" value="1"/>
</dbReference>
<dbReference type="InterPro" id="IPR012677">
    <property type="entry name" value="Nucleotide-bd_a/b_plait_sf"/>
</dbReference>
<feature type="compositionally biased region" description="Low complexity" evidence="1">
    <location>
        <begin position="482"/>
        <end position="500"/>
    </location>
</feature>
<dbReference type="Proteomes" id="UP001429100">
    <property type="component" value="Unassembled WGS sequence"/>
</dbReference>
<evidence type="ECO:0000256" key="1">
    <source>
        <dbReference type="SAM" id="MobiDB-lite"/>
    </source>
</evidence>
<dbReference type="VEuPathDB" id="CryptoDB:Chro.40027"/>
<dbReference type="CDD" id="cd00590">
    <property type="entry name" value="RRM_SF"/>
    <property type="match status" value="1"/>
</dbReference>
<evidence type="ECO:0000313" key="5">
    <source>
        <dbReference type="Proteomes" id="UP001429100"/>
    </source>
</evidence>
<feature type="region of interest" description="Disordered" evidence="1">
    <location>
        <begin position="211"/>
        <end position="238"/>
    </location>
</feature>
<dbReference type="InterPro" id="IPR031121">
    <property type="entry name" value="RIK/BLOM7"/>
</dbReference>
<protein>
    <submittedName>
        <fullName evidence="4">RRM/KH domain containing protein</fullName>
    </submittedName>
</protein>
<dbReference type="GO" id="GO:0003723">
    <property type="term" value="F:RNA binding"/>
    <property type="evidence" value="ECO:0007669"/>
    <property type="project" value="InterPro"/>
</dbReference>
<dbReference type="SUPFAM" id="SSF54928">
    <property type="entry name" value="RNA-binding domain, RBD"/>
    <property type="match status" value="1"/>
</dbReference>
<gene>
    <name evidence="3" type="ORF">CHUDEA4_130</name>
    <name evidence="4" type="ORF">GY17_00003215</name>
</gene>
<feature type="compositionally biased region" description="Low complexity" evidence="1">
    <location>
        <begin position="227"/>
        <end position="238"/>
    </location>
</feature>
<dbReference type="VEuPathDB" id="CryptoDB:GY17_00003215"/>
<feature type="compositionally biased region" description="Low complexity" evidence="1">
    <location>
        <begin position="761"/>
        <end position="782"/>
    </location>
</feature>
<dbReference type="VEuPathDB" id="CryptoDB:Chro.40026"/>
<dbReference type="InterPro" id="IPR035979">
    <property type="entry name" value="RBD_domain_sf"/>
</dbReference>
<dbReference type="Proteomes" id="UP000199752">
    <property type="component" value="Chromosome 4"/>
</dbReference>
<dbReference type="Gene3D" id="3.30.70.330">
    <property type="match status" value="1"/>
</dbReference>
<organism evidence="3">
    <name type="scientific">Cryptosporidium hominis</name>
    <dbReference type="NCBI Taxonomy" id="237895"/>
    <lineage>
        <taxon>Eukaryota</taxon>
        <taxon>Sar</taxon>
        <taxon>Alveolata</taxon>
        <taxon>Apicomplexa</taxon>
        <taxon>Conoidasida</taxon>
        <taxon>Coccidia</taxon>
        <taxon>Eucoccidiorida</taxon>
        <taxon>Eimeriorina</taxon>
        <taxon>Cryptosporidiidae</taxon>
        <taxon>Cryptosporidium</taxon>
    </lineage>
</organism>
<dbReference type="Gene3D" id="3.30.1370.10">
    <property type="entry name" value="K Homology domain, type 1"/>
    <property type="match status" value="1"/>
</dbReference>
<dbReference type="SUPFAM" id="SSF54791">
    <property type="entry name" value="Eukaryotic type KH-domain (KH-domain type I)"/>
    <property type="match status" value="1"/>
</dbReference>
<dbReference type="InterPro" id="IPR055256">
    <property type="entry name" value="KH_1_KHDC4/BBP-like"/>
</dbReference>
<evidence type="ECO:0000313" key="4">
    <source>
        <dbReference type="EMBL" id="PPS93103.1"/>
    </source>
</evidence>
<proteinExistence type="predicted"/>
<evidence type="ECO:0000259" key="2">
    <source>
        <dbReference type="Pfam" id="PF22675"/>
    </source>
</evidence>
<feature type="region of interest" description="Disordered" evidence="1">
    <location>
        <begin position="478"/>
        <end position="501"/>
    </location>
</feature>
<dbReference type="PANTHER" id="PTHR15744">
    <property type="entry name" value="BLOM7"/>
    <property type="match status" value="1"/>
</dbReference>
<accession>A0A0S4TDF8</accession>
<keyword evidence="5" id="KW-1185">Reference proteome</keyword>
<dbReference type="InterPro" id="IPR036612">
    <property type="entry name" value="KH_dom_type_1_sf"/>
</dbReference>
<feature type="domain" description="KHDC4/BBP-like KH-domain type I" evidence="2">
    <location>
        <begin position="649"/>
        <end position="722"/>
    </location>
</feature>
<dbReference type="EMBL" id="JTAI01000022">
    <property type="protein sequence ID" value="PPS93103.1"/>
    <property type="molecule type" value="Genomic_DNA"/>
</dbReference>
<sequence>MIKKQQSMSFSSLQEAFKPLEYDSFKQNEIFEQSWQNKGENKINSGEYINIDNSRLYSSQLIGGDLENINLNGLEMKFEREMTTLKESFIPNERGYHEIPKFLMSYFDLYQNQAPKYEGIDEFQNSKFSNTLLTTQSSSCWSNNLIEQSYLEANTNKIYRPKDENTFLEEDDGILDVLSHALSKTCLDDETIEQINSGDEPCKYNFTNNITSSPTSSSSQKPILQTSGSSCSSSSSNSNLSLTPYVLGLRVFKLINSNKKQVSNFQLNTYDIMNLCSQFGNIVDISINNESHCVTYENRESLERALNSLQNLQISSEGDFIHAYIHQTSNTMIGGLERSMNLVQNKWSHDFNQLNFPNIKEMCGSINFVDNIGIFGNTTTSASTSCRSNTEISASGASTTTNTSTNSPWNSFDSTITTYERNLWTAWLQDNKSNQNNSISKSILNEKCENSNIIQDKIEENDELINQEKSKIKQNANGEFQNTNTNTTNNNSNNNNCNINKGQLSNPISNASSLNNNRTNTITYSSIVGSNLNKNNLVKGISQNSNAQNNENSVICTNNSVGNKPNIQDINAFKLTKIIGKLDELNSDTVEMKNSGNLPPIITSNQSPTSTSSSSSSVSSPSAISTSCQNSSSMLKKYTARYEIQIPPDNQFQIARRIIGTRGINMKRIFKLTQSKLRLRGKGSGYLEGYNKQEADEPLHLCISSTNSEQYINARKLVERLLLKIYQEYDDFLLSNNDDHKTLNLQLKFKETMRTKQLPTNQPNGNNSNNNHNNNNNINNNNAILSGVESNTNDDDLLNEFNF</sequence>
<dbReference type="InterPro" id="IPR047889">
    <property type="entry name" value="KHDC4_KH-I_second"/>
</dbReference>